<name>A0ABP5EU10_9ACTN</name>
<organism evidence="1 2">
    <name type="scientific">Nocardiopsis rhodophaea</name>
    <dbReference type="NCBI Taxonomy" id="280238"/>
    <lineage>
        <taxon>Bacteria</taxon>
        <taxon>Bacillati</taxon>
        <taxon>Actinomycetota</taxon>
        <taxon>Actinomycetes</taxon>
        <taxon>Streptosporangiales</taxon>
        <taxon>Nocardiopsidaceae</taxon>
        <taxon>Nocardiopsis</taxon>
    </lineage>
</organism>
<evidence type="ECO:0000313" key="2">
    <source>
        <dbReference type="Proteomes" id="UP001501585"/>
    </source>
</evidence>
<protein>
    <submittedName>
        <fullName evidence="1">Uncharacterized protein</fullName>
    </submittedName>
</protein>
<proteinExistence type="predicted"/>
<gene>
    <name evidence="1" type="ORF">GCM10009799_35170</name>
</gene>
<reference evidence="2" key="1">
    <citation type="journal article" date="2019" name="Int. J. Syst. Evol. Microbiol.">
        <title>The Global Catalogue of Microorganisms (GCM) 10K type strain sequencing project: providing services to taxonomists for standard genome sequencing and annotation.</title>
        <authorList>
            <consortium name="The Broad Institute Genomics Platform"/>
            <consortium name="The Broad Institute Genome Sequencing Center for Infectious Disease"/>
            <person name="Wu L."/>
            <person name="Ma J."/>
        </authorList>
    </citation>
    <scope>NUCLEOTIDE SEQUENCE [LARGE SCALE GENOMIC DNA]</scope>
    <source>
        <strain evidence="2">JCM 15313</strain>
    </source>
</reference>
<dbReference type="EMBL" id="BAAAPC010000015">
    <property type="protein sequence ID" value="GAA2004808.1"/>
    <property type="molecule type" value="Genomic_DNA"/>
</dbReference>
<sequence length="59" mass="6499">MPVILTRRRDHREPIGAIGRGAAPETGVCRGVKIPLKPREKAVPGAVDRWETGSYDYVV</sequence>
<dbReference type="Proteomes" id="UP001501585">
    <property type="component" value="Unassembled WGS sequence"/>
</dbReference>
<evidence type="ECO:0000313" key="1">
    <source>
        <dbReference type="EMBL" id="GAA2004808.1"/>
    </source>
</evidence>
<keyword evidence="2" id="KW-1185">Reference proteome</keyword>
<comment type="caution">
    <text evidence="1">The sequence shown here is derived from an EMBL/GenBank/DDBJ whole genome shotgun (WGS) entry which is preliminary data.</text>
</comment>
<accession>A0ABP5EU10</accession>